<sequence length="380" mass="40394">MLNLPAGANAPVNTSAITFTLSSQDPQAWDRAGVALIPVDEKRNPCGPAALLASEAHWNDWFESAGNVGCNLRLAELPAEASRVLVVVYTYDAACPLEFVRSLELKINETISIQNSLQGMGEAALIIAEFYLRNDQWKVRSLHEASAYGLAAFGRRIGLSVDDSHPSKGSSGPGRPRDNESCASATGTGFAVSKNHIMTCAHVIRDMRRYRMRSLAGNYDLEYVMVDETNDLALLRVVGKVDLEPVVFKDGPSINLGEAVVAVGYPLSGLTGGSVAVTQGGISALTGVRSDSSVLQFTAPIQPGSSGSPLFDMAGQVTGMVTSAVTDAQNMNFAVKACLAMSFLEAAHLVPQRSHSGPSMAAHELVRKVQSSLWMIEAQA</sequence>
<dbReference type="GO" id="GO:0004252">
    <property type="term" value="F:serine-type endopeptidase activity"/>
    <property type="evidence" value="ECO:0007669"/>
    <property type="project" value="InterPro"/>
</dbReference>
<accession>A0A1H4ZEA9</accession>
<dbReference type="RefSeq" id="WP_092320650.1">
    <property type="nucleotide sequence ID" value="NZ_FNTJ01000003.1"/>
</dbReference>
<dbReference type="PRINTS" id="PR00834">
    <property type="entry name" value="PROTEASES2C"/>
</dbReference>
<dbReference type="PANTHER" id="PTHR43019">
    <property type="entry name" value="SERINE ENDOPROTEASE DEGS"/>
    <property type="match status" value="1"/>
</dbReference>
<dbReference type="Pfam" id="PF13365">
    <property type="entry name" value="Trypsin_2"/>
    <property type="match status" value="1"/>
</dbReference>
<evidence type="ECO:0000256" key="1">
    <source>
        <dbReference type="SAM" id="MobiDB-lite"/>
    </source>
</evidence>
<dbReference type="InterPro" id="IPR001940">
    <property type="entry name" value="Peptidase_S1C"/>
</dbReference>
<dbReference type="InterPro" id="IPR009003">
    <property type="entry name" value="Peptidase_S1_PA"/>
</dbReference>
<dbReference type="SUPFAM" id="SSF50494">
    <property type="entry name" value="Trypsin-like serine proteases"/>
    <property type="match status" value="1"/>
</dbReference>
<dbReference type="EMBL" id="FNTJ01000003">
    <property type="protein sequence ID" value="SED28423.1"/>
    <property type="molecule type" value="Genomic_DNA"/>
</dbReference>
<evidence type="ECO:0000313" key="2">
    <source>
        <dbReference type="EMBL" id="SED28423.1"/>
    </source>
</evidence>
<evidence type="ECO:0000313" key="3">
    <source>
        <dbReference type="Proteomes" id="UP000198982"/>
    </source>
</evidence>
<keyword evidence="3" id="KW-1185">Reference proteome</keyword>
<proteinExistence type="predicted"/>
<organism evidence="2 3">
    <name type="scientific">Pseudomonas saponiphila</name>
    <dbReference type="NCBI Taxonomy" id="556534"/>
    <lineage>
        <taxon>Bacteria</taxon>
        <taxon>Pseudomonadati</taxon>
        <taxon>Pseudomonadota</taxon>
        <taxon>Gammaproteobacteria</taxon>
        <taxon>Pseudomonadales</taxon>
        <taxon>Pseudomonadaceae</taxon>
        <taxon>Pseudomonas</taxon>
    </lineage>
</organism>
<feature type="region of interest" description="Disordered" evidence="1">
    <location>
        <begin position="163"/>
        <end position="185"/>
    </location>
</feature>
<dbReference type="Proteomes" id="UP000198982">
    <property type="component" value="Unassembled WGS sequence"/>
</dbReference>
<dbReference type="AlphaFoldDB" id="A0A1H4ZEA9"/>
<dbReference type="Gene3D" id="2.60.60.30">
    <property type="entry name" value="sav2460 like domains"/>
    <property type="match status" value="1"/>
</dbReference>
<reference evidence="3" key="1">
    <citation type="submission" date="2016-10" db="EMBL/GenBank/DDBJ databases">
        <authorList>
            <person name="Varghese N."/>
            <person name="Submissions S."/>
        </authorList>
    </citation>
    <scope>NUCLEOTIDE SEQUENCE [LARGE SCALE GENOMIC DNA]</scope>
    <source>
        <strain evidence="3">DSM 9751</strain>
    </source>
</reference>
<dbReference type="Gene3D" id="2.40.10.120">
    <property type="match status" value="1"/>
</dbReference>
<dbReference type="GO" id="GO:0006508">
    <property type="term" value="P:proteolysis"/>
    <property type="evidence" value="ECO:0007669"/>
    <property type="project" value="InterPro"/>
</dbReference>
<name>A0A1H4ZEA9_9PSED</name>
<gene>
    <name evidence="2" type="ORF">SAMN05216178_6611</name>
</gene>
<protein>
    <submittedName>
        <fullName evidence="2">Trypsin-like peptidase domain-containing protein</fullName>
    </submittedName>
</protein>
<dbReference type="PANTHER" id="PTHR43019:SF23">
    <property type="entry name" value="PROTEASE DO-LIKE 5, CHLOROPLASTIC"/>
    <property type="match status" value="1"/>
</dbReference>